<sequence>MFDAGVRVFSLKLVLFLGLAVIMLAACSPGQDQSREPNRDNIGLQGDTEPFYPSAGKTPQLKGGPEPALRVEMEPDSPSAFAGQADGGDTSLENVGFGELQKQYPNTVVWRGPTNQKRVALTFDDGPDPRFTPAILDELESNDVKATFFVMGARAKEHQEILKRIHREGHVIGNHTYWHPNLEGESVGQLRWEMDETNDIIQNLVGIRPNLFRPPYGIFGTAHTESLAANGESAIFWTVDTMDWDGPSPEEILEGVMEDTGNGSIILMHDGAHWTGDMNNTVEALGPIIRELKREGYQFVTVPELLNVSAIQ</sequence>
<protein>
    <submittedName>
        <fullName evidence="3">Polysaccharide deacetylase family protein</fullName>
    </submittedName>
</protein>
<evidence type="ECO:0000259" key="2">
    <source>
        <dbReference type="PROSITE" id="PS51677"/>
    </source>
</evidence>
<dbReference type="PANTHER" id="PTHR10587:SF125">
    <property type="entry name" value="POLYSACCHARIDE DEACETYLASE YHEN-RELATED"/>
    <property type="match status" value="1"/>
</dbReference>
<dbReference type="InterPro" id="IPR011330">
    <property type="entry name" value="Glyco_hydro/deAcase_b/a-brl"/>
</dbReference>
<dbReference type="Pfam" id="PF01522">
    <property type="entry name" value="Polysacc_deac_1"/>
    <property type="match status" value="1"/>
</dbReference>
<dbReference type="Proteomes" id="UP000278746">
    <property type="component" value="Unassembled WGS sequence"/>
</dbReference>
<comment type="caution">
    <text evidence="3">The sequence shown here is derived from an EMBL/GenBank/DDBJ whole genome shotgun (WGS) entry which is preliminary data.</text>
</comment>
<dbReference type="PROSITE" id="PS51257">
    <property type="entry name" value="PROKAR_LIPOPROTEIN"/>
    <property type="match status" value="1"/>
</dbReference>
<gene>
    <name evidence="3" type="ORF">EBO34_00475</name>
</gene>
<dbReference type="Gene3D" id="3.20.20.370">
    <property type="entry name" value="Glycoside hydrolase/deacetylase"/>
    <property type="match status" value="1"/>
</dbReference>
<dbReference type="SUPFAM" id="SSF88713">
    <property type="entry name" value="Glycoside hydrolase/deacetylase"/>
    <property type="match status" value="1"/>
</dbReference>
<name>A0A3M7TUT8_9BACI</name>
<evidence type="ECO:0000256" key="1">
    <source>
        <dbReference type="SAM" id="MobiDB-lite"/>
    </source>
</evidence>
<organism evidence="3 4">
    <name type="scientific">Alteribacter keqinensis</name>
    <dbReference type="NCBI Taxonomy" id="2483800"/>
    <lineage>
        <taxon>Bacteria</taxon>
        <taxon>Bacillati</taxon>
        <taxon>Bacillota</taxon>
        <taxon>Bacilli</taxon>
        <taxon>Bacillales</taxon>
        <taxon>Bacillaceae</taxon>
        <taxon>Alteribacter</taxon>
    </lineage>
</organism>
<keyword evidence="4" id="KW-1185">Reference proteome</keyword>
<dbReference type="PROSITE" id="PS51677">
    <property type="entry name" value="NODB"/>
    <property type="match status" value="1"/>
</dbReference>
<reference evidence="3 4" key="1">
    <citation type="submission" date="2018-10" db="EMBL/GenBank/DDBJ databases">
        <title>Bacillus Keqinensis sp. nov., a moderately halophilic bacterium isolated from a saline-alkaline lake.</title>
        <authorList>
            <person name="Wang H."/>
        </authorList>
    </citation>
    <scope>NUCLEOTIDE SEQUENCE [LARGE SCALE GENOMIC DNA]</scope>
    <source>
        <strain evidence="3 4">KQ-3</strain>
    </source>
</reference>
<evidence type="ECO:0000313" key="3">
    <source>
        <dbReference type="EMBL" id="RNA68484.1"/>
    </source>
</evidence>
<feature type="domain" description="NodB homology" evidence="2">
    <location>
        <begin position="117"/>
        <end position="300"/>
    </location>
</feature>
<dbReference type="EMBL" id="RHIB01000001">
    <property type="protein sequence ID" value="RNA68484.1"/>
    <property type="molecule type" value="Genomic_DNA"/>
</dbReference>
<dbReference type="PANTHER" id="PTHR10587">
    <property type="entry name" value="GLYCOSYL TRANSFERASE-RELATED"/>
    <property type="match status" value="1"/>
</dbReference>
<dbReference type="AlphaFoldDB" id="A0A3M7TUT8"/>
<feature type="region of interest" description="Disordered" evidence="1">
    <location>
        <begin position="30"/>
        <end position="66"/>
    </location>
</feature>
<dbReference type="GO" id="GO:0016810">
    <property type="term" value="F:hydrolase activity, acting on carbon-nitrogen (but not peptide) bonds"/>
    <property type="evidence" value="ECO:0007669"/>
    <property type="project" value="InterPro"/>
</dbReference>
<dbReference type="RefSeq" id="WP_122896009.1">
    <property type="nucleotide sequence ID" value="NZ_RHIB01000001.1"/>
</dbReference>
<dbReference type="CDD" id="cd10917">
    <property type="entry name" value="CE4_NodB_like_6s_7s"/>
    <property type="match status" value="1"/>
</dbReference>
<accession>A0A3M7TUT8</accession>
<dbReference type="GO" id="GO:0005975">
    <property type="term" value="P:carbohydrate metabolic process"/>
    <property type="evidence" value="ECO:0007669"/>
    <property type="project" value="InterPro"/>
</dbReference>
<proteinExistence type="predicted"/>
<evidence type="ECO:0000313" key="4">
    <source>
        <dbReference type="Proteomes" id="UP000278746"/>
    </source>
</evidence>
<dbReference type="InterPro" id="IPR050248">
    <property type="entry name" value="Polysacc_deacetylase_ArnD"/>
</dbReference>
<dbReference type="InterPro" id="IPR002509">
    <property type="entry name" value="NODB_dom"/>
</dbReference>
<dbReference type="OrthoDB" id="9812065at2"/>